<dbReference type="Proteomes" id="UP000248326">
    <property type="component" value="Unassembled WGS sequence"/>
</dbReference>
<accession>A0A318S9S2</accession>
<dbReference type="AlphaFoldDB" id="A0A318S9S2"/>
<evidence type="ECO:0000313" key="1">
    <source>
        <dbReference type="EMBL" id="PYE55890.1"/>
    </source>
</evidence>
<evidence type="ECO:0000313" key="2">
    <source>
        <dbReference type="Proteomes" id="UP000248326"/>
    </source>
</evidence>
<sequence>MSDREINFGKTILAGRSHRDLTDDEVLARARELLEGWLNGELRMERPKLYDHYALLLAALVRRVEDLEVRVTALERGATALGENGEEPLSRS</sequence>
<proteinExistence type="predicted"/>
<name>A0A318S9S2_9DEIO</name>
<keyword evidence="2" id="KW-1185">Reference proteome</keyword>
<protein>
    <submittedName>
        <fullName evidence="1">Uncharacterized protein</fullName>
    </submittedName>
</protein>
<dbReference type="RefSeq" id="WP_110885422.1">
    <property type="nucleotide sequence ID" value="NZ_QJSX01000002.1"/>
</dbReference>
<reference evidence="1 2" key="1">
    <citation type="submission" date="2018-06" db="EMBL/GenBank/DDBJ databases">
        <title>Genomic Encyclopedia of Type Strains, Phase IV (KMG-IV): sequencing the most valuable type-strain genomes for metagenomic binning, comparative biology and taxonomic classification.</title>
        <authorList>
            <person name="Goeker M."/>
        </authorList>
    </citation>
    <scope>NUCLEOTIDE SEQUENCE [LARGE SCALE GENOMIC DNA]</scope>
    <source>
        <strain evidence="1 2">DSM 18048</strain>
    </source>
</reference>
<organism evidence="1 2">
    <name type="scientific">Deinococcus yavapaiensis KR-236</name>
    <dbReference type="NCBI Taxonomy" id="694435"/>
    <lineage>
        <taxon>Bacteria</taxon>
        <taxon>Thermotogati</taxon>
        <taxon>Deinococcota</taxon>
        <taxon>Deinococci</taxon>
        <taxon>Deinococcales</taxon>
        <taxon>Deinococcaceae</taxon>
        <taxon>Deinococcus</taxon>
    </lineage>
</organism>
<comment type="caution">
    <text evidence="1">The sequence shown here is derived from an EMBL/GenBank/DDBJ whole genome shotgun (WGS) entry which is preliminary data.</text>
</comment>
<dbReference type="EMBL" id="QJSX01000002">
    <property type="protein sequence ID" value="PYE55890.1"/>
    <property type="molecule type" value="Genomic_DNA"/>
</dbReference>
<dbReference type="OrthoDB" id="73939at2"/>
<gene>
    <name evidence="1" type="ORF">DES52_102256</name>
</gene>